<evidence type="ECO:0000313" key="2">
    <source>
        <dbReference type="Proteomes" id="UP001500016"/>
    </source>
</evidence>
<name>A0ABN2VIL8_9ACTN</name>
<gene>
    <name evidence="1" type="ORF">GCM10009801_07260</name>
</gene>
<evidence type="ECO:0000313" key="1">
    <source>
        <dbReference type="EMBL" id="GAA2063418.1"/>
    </source>
</evidence>
<reference evidence="1 2" key="1">
    <citation type="journal article" date="2019" name="Int. J. Syst. Evol. Microbiol.">
        <title>The Global Catalogue of Microorganisms (GCM) 10K type strain sequencing project: providing services to taxonomists for standard genome sequencing and annotation.</title>
        <authorList>
            <consortium name="The Broad Institute Genomics Platform"/>
            <consortium name="The Broad Institute Genome Sequencing Center for Infectious Disease"/>
            <person name="Wu L."/>
            <person name="Ma J."/>
        </authorList>
    </citation>
    <scope>NUCLEOTIDE SEQUENCE [LARGE SCALE GENOMIC DNA]</scope>
    <source>
        <strain evidence="1 2">JCM 15478</strain>
    </source>
</reference>
<dbReference type="Proteomes" id="UP001500016">
    <property type="component" value="Unassembled WGS sequence"/>
</dbReference>
<protein>
    <submittedName>
        <fullName evidence="1">Uncharacterized protein</fullName>
    </submittedName>
</protein>
<dbReference type="EMBL" id="BAAAPE010000001">
    <property type="protein sequence ID" value="GAA2063418.1"/>
    <property type="molecule type" value="Genomic_DNA"/>
</dbReference>
<organism evidence="1 2">
    <name type="scientific">Streptomyces albiaxialis</name>
    <dbReference type="NCBI Taxonomy" id="329523"/>
    <lineage>
        <taxon>Bacteria</taxon>
        <taxon>Bacillati</taxon>
        <taxon>Actinomycetota</taxon>
        <taxon>Actinomycetes</taxon>
        <taxon>Kitasatosporales</taxon>
        <taxon>Streptomycetaceae</taxon>
        <taxon>Streptomyces</taxon>
    </lineage>
</organism>
<comment type="caution">
    <text evidence="1">The sequence shown here is derived from an EMBL/GenBank/DDBJ whole genome shotgun (WGS) entry which is preliminary data.</text>
</comment>
<accession>A0ABN2VIL8</accession>
<proteinExistence type="predicted"/>
<keyword evidence="2" id="KW-1185">Reference proteome</keyword>
<sequence length="59" mass="6698">MSPDHASDPGEDWPRSKGLELGRWLVKRELGSDAANGVEMMMEYEARGTIWETHAPRSR</sequence>